<dbReference type="Proteomes" id="UP000675781">
    <property type="component" value="Unassembled WGS sequence"/>
</dbReference>
<dbReference type="Pfam" id="PF08378">
    <property type="entry name" value="NERD"/>
    <property type="match status" value="1"/>
</dbReference>
<sequence length="189" mass="20515">MALTVRRWQRHGQDRLYVDEPGTGKRLQRLEHDGWHVLASVVKRSGADIDHIVIGPPGIFTINTKHHRDARIWVGEHALAVNGAHKPYLPRSRSEAASASRILSGAVGAPVAVTPVLAFVGASSISLQADRGDVLIARGEDNRPHTATPSHSVLGAGTRPCLQRGPAGRDLARLTSHRGWSRYPLPYCC</sequence>
<name>A0A941EXG5_9ACTN</name>
<keyword evidence="4" id="KW-1185">Reference proteome</keyword>
<gene>
    <name evidence="3" type="ORF">KDL01_32895</name>
</gene>
<dbReference type="EMBL" id="JAGSOG010000258">
    <property type="protein sequence ID" value="MBR7838117.1"/>
    <property type="molecule type" value="Genomic_DNA"/>
</dbReference>
<evidence type="ECO:0000259" key="2">
    <source>
        <dbReference type="PROSITE" id="PS50965"/>
    </source>
</evidence>
<evidence type="ECO:0000313" key="3">
    <source>
        <dbReference type="EMBL" id="MBR7838117.1"/>
    </source>
</evidence>
<feature type="domain" description="NERD" evidence="2">
    <location>
        <begin position="15"/>
        <end position="126"/>
    </location>
</feature>
<proteinExistence type="predicted"/>
<evidence type="ECO:0000313" key="4">
    <source>
        <dbReference type="Proteomes" id="UP000675781"/>
    </source>
</evidence>
<protein>
    <submittedName>
        <fullName evidence="3">NERD domain-containing protein</fullName>
    </submittedName>
</protein>
<dbReference type="InterPro" id="IPR011528">
    <property type="entry name" value="NERD"/>
</dbReference>
<dbReference type="PROSITE" id="PS50965">
    <property type="entry name" value="NERD"/>
    <property type="match status" value="1"/>
</dbReference>
<organism evidence="3 4">
    <name type="scientific">Actinospica durhamensis</name>
    <dbReference type="NCBI Taxonomy" id="1508375"/>
    <lineage>
        <taxon>Bacteria</taxon>
        <taxon>Bacillati</taxon>
        <taxon>Actinomycetota</taxon>
        <taxon>Actinomycetes</taxon>
        <taxon>Catenulisporales</taxon>
        <taxon>Actinospicaceae</taxon>
        <taxon>Actinospica</taxon>
    </lineage>
</organism>
<evidence type="ECO:0000256" key="1">
    <source>
        <dbReference type="SAM" id="MobiDB-lite"/>
    </source>
</evidence>
<reference evidence="3" key="1">
    <citation type="submission" date="2021-04" db="EMBL/GenBank/DDBJ databases">
        <title>Genome based classification of Actinospica acidithermotolerans sp. nov., an actinobacterium isolated from an Indonesian hot spring.</title>
        <authorList>
            <person name="Kusuma A.B."/>
            <person name="Putra K.E."/>
            <person name="Nafisah S."/>
            <person name="Loh J."/>
            <person name="Nouioui I."/>
            <person name="Goodfellow M."/>
        </authorList>
    </citation>
    <scope>NUCLEOTIDE SEQUENCE</scope>
    <source>
        <strain evidence="3">CSCA 57</strain>
    </source>
</reference>
<feature type="region of interest" description="Disordered" evidence="1">
    <location>
        <begin position="140"/>
        <end position="159"/>
    </location>
</feature>
<comment type="caution">
    <text evidence="3">The sequence shown here is derived from an EMBL/GenBank/DDBJ whole genome shotgun (WGS) entry which is preliminary data.</text>
</comment>
<dbReference type="AlphaFoldDB" id="A0A941EXG5"/>
<accession>A0A941EXG5</accession>